<name>Q2QAL7_9ARCH</name>
<sequence>MAVAMPVYCPSCEAGVDANAKFCLQCGHDLETDGPITSTGHDVRQLKELIRSREDLSMAEKFDLIAKVEEGANPILLGLAAPAEGSGVTPAQMEAQAAAPVVAKGSLSEAAQNYTTSPAAAAAVALMSSQTDAWGLIQSGSINTRDTLFIEAMALGMEASHHIHDIAAGGIDDTDLTNEDLRAIPVLKPPKRSFCPKCGSDIHSHTMLQWRKWRDHSGEVVQLQAQAAMETSLVQVAAHYMTQTQAAEAHRDELASQLAGLDEGAMTEKLSQELRPKILAEVEEELRKKVEAELRESIEEEIRADMAARGGGKKVATSSSSFKPKPATKKATAPVVRRGAAKKKYEGEPDGKVDWFLADALDTVFDPHGTGKVLKPKTILARSADGNVRVQDVVKIYSSDGEDGLSELAWTSPFTKYIIEAFDAC</sequence>
<evidence type="ECO:0000313" key="2">
    <source>
        <dbReference type="EMBL" id="ABA61429.1"/>
    </source>
</evidence>
<organism evidence="2">
    <name type="scientific">uncultured marine group II euryarchaeote HF70_39H11</name>
    <dbReference type="NCBI Taxonomy" id="347541"/>
    <lineage>
        <taxon>Archaea</taxon>
        <taxon>Methanobacteriati</taxon>
        <taxon>Thermoplasmatota</taxon>
        <taxon>Candidatus Poseidoniia</taxon>
        <taxon>Candidatus Poseidoniales</taxon>
        <taxon>environmental samples</taxon>
    </lineage>
</organism>
<feature type="compositionally biased region" description="Low complexity" evidence="1">
    <location>
        <begin position="316"/>
        <end position="334"/>
    </location>
</feature>
<accession>Q2QAL7</accession>
<evidence type="ECO:0000256" key="1">
    <source>
        <dbReference type="SAM" id="MobiDB-lite"/>
    </source>
</evidence>
<proteinExistence type="predicted"/>
<protein>
    <recommendedName>
        <fullName evidence="3">Zinc-ribbon domain-containing protein</fullName>
    </recommendedName>
</protein>
<dbReference type="AlphaFoldDB" id="Q2QAL7"/>
<reference evidence="2" key="1">
    <citation type="journal article" date="2006" name="Nature">
        <title>Proteorhodopsin lateral gene transfer between marine planktonic Bacteria and Archaea.</title>
        <authorList>
            <person name="Frigaard N.U."/>
            <person name="Martinez A."/>
            <person name="Mincer T.J."/>
            <person name="DeLong E.F."/>
        </authorList>
    </citation>
    <scope>NUCLEOTIDE SEQUENCE</scope>
</reference>
<feature type="region of interest" description="Disordered" evidence="1">
    <location>
        <begin position="309"/>
        <end position="347"/>
    </location>
</feature>
<evidence type="ECO:0008006" key="3">
    <source>
        <dbReference type="Google" id="ProtNLM"/>
    </source>
</evidence>
<dbReference type="EMBL" id="DQ156349">
    <property type="protein sequence ID" value="ABA61429.1"/>
    <property type="molecule type" value="Genomic_DNA"/>
</dbReference>